<dbReference type="PANTHER" id="PTHR46108">
    <property type="entry name" value="BLUE CHEESE"/>
    <property type="match status" value="1"/>
</dbReference>
<dbReference type="STRING" id="2282107.A0A286UEY5"/>
<comment type="caution">
    <text evidence="6">The sequence shown here is derived from an EMBL/GenBank/DDBJ whole genome shotgun (WGS) entry which is preliminary data.</text>
</comment>
<dbReference type="EMBL" id="NBII01000006">
    <property type="protein sequence ID" value="PAV18054.1"/>
    <property type="molecule type" value="Genomic_DNA"/>
</dbReference>
<dbReference type="CDD" id="cd06071">
    <property type="entry name" value="Beach"/>
    <property type="match status" value="1"/>
</dbReference>
<evidence type="ECO:0000259" key="4">
    <source>
        <dbReference type="PROSITE" id="PS50197"/>
    </source>
</evidence>
<evidence type="ECO:0000256" key="2">
    <source>
        <dbReference type="ARBA" id="ARBA00022737"/>
    </source>
</evidence>
<dbReference type="InParanoid" id="A0A286UEY5"/>
<dbReference type="SMART" id="SM00320">
    <property type="entry name" value="WD40"/>
    <property type="match status" value="3"/>
</dbReference>
<proteinExistence type="predicted"/>
<sequence>MFGKLLTPLVTPLVSRFDLSPRPEASFENAEDLETASAENFARDVMIEVMRNSIESLKEANSLKDKIQSMNEMHRIMVEDSCTKDVFRELDGYLLVVNVLAVLQAYLEQEGSLDITEIEEGERLAFMLIAESLSGHNQNQYYFEKHVGYDTIVQALLSLLKDKRILDHTLGLILSTSQEDFSLSNVFATLRSSGDPNMKPDFASYKAMLGTIKHVDFLNLLVVSLPFIPQSDTFPERAILTLLETLVSSNHRNKVLLSSTSLFKTLFDRLINSDSSDTLVRSLLQKTLRKLLEIGVEITDVRALFREAVKEDKTLDTDILEIIRSGMKAKWPMHYSMERKAGISLLEQNARGLPPTGLTFMIWLWIEHLPSSDGYTLFSVVCKDNVLLQLSLRNNGTLELKSSGNKESATLEQARLSKGRWTHLTFIHHPHRASNSSIRIFLDGLLVDTRQWSYPRTNSTSQAITYKIGHPDSGKDTNAMSWCLASAYLLSLPIADDLPRIIHHLGPRYMAHFQAQGLHAFLTYEASTSLNIYLAGLVAQRQVSDNLANQVRSPVNLNAASTLRAIADGIGISEDAFVFSVSPLGYKKETGGDADAGVSINPEIYIQNGVSNTKTSSLAGRIKLDITGDIFPVTRECLDISLSRIGGASIILYLIEQASTSHELSRALGIFVDGARTSWQMSDDMERLGAYEILAHLLRNKSQLINFTSFETLFEFFGVNFRTPDTSVIANTLAYKTIALDFGVWSLARPEIQRAQLEHFTTLLKTSKFRKFNARQRIAKFGVVRKILFVLQTNWFSTPELSEQLVLALKTVAQSCFTADETIKPIVSYLAANLHEDKAQASSPRSAVSQIDNTRTRDKAHEVLTVFVSILGTGSNLAKLSAALPLPRICLLLLGDHPTSIVATQILTIISLAQKSSTSFSRKFELVSGWTVLKVALPSAWNTEVQAVAFDILLGRTAGQERTPNTQRNPIIACSQIAPAIFAALDYGLTAVVRGDDSYTDAVESLLEEIIGLQSNSPEFRLLFKSQQTTEILISGYSSFVSSGMSSHENKHKYVRILEKLSHFVLALAMDKIVNNSQKQEMLRIFKKAEILLTTDSFDSDPQTTHVEQRRRPGSILHVAQASVQVLGERAYQRTATKIRDWRKNIILNERKRLRRTAIDIREYRRRVEQSTEWRNSLYDDRGLWPVEENFRSWVLDETEGPCRIRKKLERKFELLPALVGNESSRIISEPDNDAQSFVQVELVVPPWAEGYEFQSSEDDWIDDVADDKQRRVRRELIAGDTIEAFCNVTRIVGVDSSPGLLILGKNYLYMLDGLVENEEGEVIEARDAPRNLLTVPGSVLELEGRQRALKWPFDQLSSFSRKTCLFRDVALELYFKNSRSLLVVFPNKKLRQEICDRITRVISNYSISISRSPLLFHRSPLAGKMQSRVLSGMRDELSIAQRKWQAREISNFTYIGILNQTSGRTPGDATQYPVFPWILADYSSETLDLNSSATFRDLSRPMGALSEVRCDAARQRYENLKSVGEIPFHYGTHFSSSMIVCHFMIRLEPFTHMFKTLQGGDWDLPDRLFIDISRAYNSASQDVRGDVRELIPEFFTCPEFLQNLNNLDFGVQQSTGEKIHDVKLPPWAKGDPLLFIMEHRKALESDFVSENLPAWIDLIWGIKQRDADALNVFHPLSYEGSIDLDKITDELEREATVGIIHNFGQTPRKLFDAPHPSRYMQGPTYLPLGTQYGIVEDIHQLIQSSRPVSEISESVASLAVDMVSERIIPCPREILCIPQYPHEQIAWGFVDQSIKLIVDKKVVQVSEAVSCLCVACIDSESLITGSNDSIVRLWKVARKDGRPYLSQTHILRAHEDSVICVTACRAWSVAVSGSKDGTAIIWDLNRAVYVRSIYHKPQSGKEKEVDGYNVHLVAINESTGFIATCSAKKLCLHTINAYPIAVLDLMQTLPTEGRITSLAFHEREYSRIGLLATGTSTGAIVFRTWTAASTPAGERTQWKFLTLRTVRSREGFGRRTLRITALQFVGESLYHGDENGMVFSWDLPD</sequence>
<keyword evidence="1 3" id="KW-0853">WD repeat</keyword>
<keyword evidence="2" id="KW-0677">Repeat</keyword>
<dbReference type="SMART" id="SM01026">
    <property type="entry name" value="Beach"/>
    <property type="match status" value="1"/>
</dbReference>
<dbReference type="PROSITE" id="PS50082">
    <property type="entry name" value="WD_REPEATS_2"/>
    <property type="match status" value="1"/>
</dbReference>
<feature type="repeat" description="WD" evidence="3">
    <location>
        <begin position="1852"/>
        <end position="1893"/>
    </location>
</feature>
<dbReference type="InterPro" id="IPR019775">
    <property type="entry name" value="WD40_repeat_CS"/>
</dbReference>
<evidence type="ECO:0000259" key="5">
    <source>
        <dbReference type="PROSITE" id="PS51783"/>
    </source>
</evidence>
<dbReference type="InterPro" id="IPR015943">
    <property type="entry name" value="WD40/YVTN_repeat-like_dom_sf"/>
</dbReference>
<dbReference type="InterPro" id="IPR000409">
    <property type="entry name" value="BEACH_dom"/>
</dbReference>
<dbReference type="InterPro" id="IPR051944">
    <property type="entry name" value="BEACH_domain_protein"/>
</dbReference>
<dbReference type="FunCoup" id="A0A286UEY5">
    <property type="interactions" value="64"/>
</dbReference>
<dbReference type="SUPFAM" id="SSF50729">
    <property type="entry name" value="PH domain-like"/>
    <property type="match status" value="1"/>
</dbReference>
<dbReference type="Proteomes" id="UP000217199">
    <property type="component" value="Unassembled WGS sequence"/>
</dbReference>
<dbReference type="InterPro" id="IPR013320">
    <property type="entry name" value="ConA-like_dom_sf"/>
</dbReference>
<dbReference type="PROSITE" id="PS51783">
    <property type="entry name" value="PH_BEACH"/>
    <property type="match status" value="1"/>
</dbReference>
<dbReference type="Pfam" id="PF02138">
    <property type="entry name" value="Beach"/>
    <property type="match status" value="1"/>
</dbReference>
<feature type="domain" description="BEACH-type PH" evidence="5">
    <location>
        <begin position="1278"/>
        <end position="1400"/>
    </location>
</feature>
<dbReference type="InterPro" id="IPR036372">
    <property type="entry name" value="BEACH_dom_sf"/>
</dbReference>
<dbReference type="Pfam" id="PF00400">
    <property type="entry name" value="WD40"/>
    <property type="match status" value="2"/>
</dbReference>
<dbReference type="PROSITE" id="PS00678">
    <property type="entry name" value="WD_REPEATS_1"/>
    <property type="match status" value="1"/>
</dbReference>
<dbReference type="SUPFAM" id="SSF49899">
    <property type="entry name" value="Concanavalin A-like lectins/glucanases"/>
    <property type="match status" value="1"/>
</dbReference>
<gene>
    <name evidence="6" type="ORF">PNOK_0654000</name>
</gene>
<evidence type="ECO:0000313" key="7">
    <source>
        <dbReference type="Proteomes" id="UP000217199"/>
    </source>
</evidence>
<evidence type="ECO:0000313" key="6">
    <source>
        <dbReference type="EMBL" id="PAV18054.1"/>
    </source>
</evidence>
<dbReference type="SUPFAM" id="SSF50978">
    <property type="entry name" value="WD40 repeat-like"/>
    <property type="match status" value="1"/>
</dbReference>
<dbReference type="Pfam" id="PF23295">
    <property type="entry name" value="Arm_4"/>
    <property type="match status" value="1"/>
</dbReference>
<dbReference type="Gene3D" id="2.60.120.200">
    <property type="match status" value="1"/>
</dbReference>
<dbReference type="OrthoDB" id="26681at2759"/>
<dbReference type="Gene3D" id="1.10.1540.10">
    <property type="entry name" value="BEACH domain"/>
    <property type="match status" value="1"/>
</dbReference>
<evidence type="ECO:0000256" key="3">
    <source>
        <dbReference type="PROSITE-ProRule" id="PRU00221"/>
    </source>
</evidence>
<dbReference type="InterPro" id="IPR036322">
    <property type="entry name" value="WD40_repeat_dom_sf"/>
</dbReference>
<dbReference type="Pfam" id="PF13385">
    <property type="entry name" value="Laminin_G_3"/>
    <property type="match status" value="1"/>
</dbReference>
<name>A0A286UEY5_9AGAM</name>
<keyword evidence="7" id="KW-1185">Reference proteome</keyword>
<organism evidence="6 7">
    <name type="scientific">Pyrrhoderma noxium</name>
    <dbReference type="NCBI Taxonomy" id="2282107"/>
    <lineage>
        <taxon>Eukaryota</taxon>
        <taxon>Fungi</taxon>
        <taxon>Dikarya</taxon>
        <taxon>Basidiomycota</taxon>
        <taxon>Agaricomycotina</taxon>
        <taxon>Agaricomycetes</taxon>
        <taxon>Hymenochaetales</taxon>
        <taxon>Hymenochaetaceae</taxon>
        <taxon>Pyrrhoderma</taxon>
    </lineage>
</organism>
<dbReference type="PROSITE" id="PS50197">
    <property type="entry name" value="BEACH"/>
    <property type="match status" value="1"/>
</dbReference>
<dbReference type="InterPro" id="IPR056252">
    <property type="entry name" value="Alfy-like_Arm-like"/>
</dbReference>
<dbReference type="PROSITE" id="PS50294">
    <property type="entry name" value="WD_REPEATS_REGION"/>
    <property type="match status" value="1"/>
</dbReference>
<evidence type="ECO:0000256" key="1">
    <source>
        <dbReference type="ARBA" id="ARBA00022574"/>
    </source>
</evidence>
<dbReference type="Gene3D" id="2.130.10.10">
    <property type="entry name" value="YVTN repeat-like/Quinoprotein amine dehydrogenase"/>
    <property type="match status" value="1"/>
</dbReference>
<protein>
    <submittedName>
        <fullName evidence="6">Beach-domain-containing</fullName>
    </submittedName>
</protein>
<reference evidence="6 7" key="1">
    <citation type="journal article" date="2017" name="Mol. Ecol.">
        <title>Comparative and population genomic landscape of Phellinus noxius: A hypervariable fungus causing root rot in trees.</title>
        <authorList>
            <person name="Chung C.L."/>
            <person name="Lee T.J."/>
            <person name="Akiba M."/>
            <person name="Lee H.H."/>
            <person name="Kuo T.H."/>
            <person name="Liu D."/>
            <person name="Ke H.M."/>
            <person name="Yokoi T."/>
            <person name="Roa M.B."/>
            <person name="Lu M.J."/>
            <person name="Chang Y.Y."/>
            <person name="Ann P.J."/>
            <person name="Tsai J.N."/>
            <person name="Chen C.Y."/>
            <person name="Tzean S.S."/>
            <person name="Ota Y."/>
            <person name="Hattori T."/>
            <person name="Sahashi N."/>
            <person name="Liou R.F."/>
            <person name="Kikuchi T."/>
            <person name="Tsai I.J."/>
        </authorList>
    </citation>
    <scope>NUCLEOTIDE SEQUENCE [LARGE SCALE GENOMIC DNA]</scope>
    <source>
        <strain evidence="6 7">FFPRI411160</strain>
    </source>
</reference>
<feature type="domain" description="BEACH" evidence="4">
    <location>
        <begin position="1430"/>
        <end position="1719"/>
    </location>
</feature>
<dbReference type="InterPro" id="IPR023362">
    <property type="entry name" value="PH-BEACH_dom"/>
</dbReference>
<dbReference type="InterPro" id="IPR001680">
    <property type="entry name" value="WD40_rpt"/>
</dbReference>
<accession>A0A286UEY5</accession>
<dbReference type="PANTHER" id="PTHR46108:SF4">
    <property type="entry name" value="BLUE CHEESE"/>
    <property type="match status" value="1"/>
</dbReference>
<dbReference type="SUPFAM" id="SSF81837">
    <property type="entry name" value="BEACH domain"/>
    <property type="match status" value="1"/>
</dbReference>